<keyword evidence="2" id="KW-1185">Reference proteome</keyword>
<sequence length="119" mass="13453">MPQQAKKTWRSRSILLLIEKGSKEEFRSDLRPSSQLLHKWAFSPKSESIFQANPNSGRVELDSAEDIGSNLEIVRDHFEAIGFTKEYLPGGVRNGMLEMNKSTAKACFGPEIRSNIELE</sequence>
<evidence type="ECO:0000313" key="2">
    <source>
        <dbReference type="Proteomes" id="UP000298663"/>
    </source>
</evidence>
<proteinExistence type="predicted"/>
<comment type="caution">
    <text evidence="1">The sequence shown here is derived from an EMBL/GenBank/DDBJ whole genome shotgun (WGS) entry which is preliminary data.</text>
</comment>
<reference evidence="1 2" key="1">
    <citation type="journal article" date="2015" name="Genome Biol.">
        <title>Comparative genomics of Steinernema reveals deeply conserved gene regulatory networks.</title>
        <authorList>
            <person name="Dillman A.R."/>
            <person name="Macchietto M."/>
            <person name="Porter C.F."/>
            <person name="Rogers A."/>
            <person name="Williams B."/>
            <person name="Antoshechkin I."/>
            <person name="Lee M.M."/>
            <person name="Goodwin Z."/>
            <person name="Lu X."/>
            <person name="Lewis E.E."/>
            <person name="Goodrich-Blair H."/>
            <person name="Stock S.P."/>
            <person name="Adams B.J."/>
            <person name="Sternberg P.W."/>
            <person name="Mortazavi A."/>
        </authorList>
    </citation>
    <scope>NUCLEOTIDE SEQUENCE [LARGE SCALE GENOMIC DNA]</scope>
    <source>
        <strain evidence="1 2">ALL</strain>
    </source>
</reference>
<evidence type="ECO:0000313" key="1">
    <source>
        <dbReference type="EMBL" id="TKR89399.1"/>
    </source>
</evidence>
<dbReference type="Proteomes" id="UP000298663">
    <property type="component" value="Unassembled WGS sequence"/>
</dbReference>
<reference evidence="1 2" key="2">
    <citation type="journal article" date="2019" name="G3 (Bethesda)">
        <title>Hybrid Assembly of the Genome of the Entomopathogenic Nematode Steinernema carpocapsae Identifies the X-Chromosome.</title>
        <authorList>
            <person name="Serra L."/>
            <person name="Macchietto M."/>
            <person name="Macias-Munoz A."/>
            <person name="McGill C.J."/>
            <person name="Rodriguez I.M."/>
            <person name="Rodriguez B."/>
            <person name="Murad R."/>
            <person name="Mortazavi A."/>
        </authorList>
    </citation>
    <scope>NUCLEOTIDE SEQUENCE [LARGE SCALE GENOMIC DNA]</scope>
    <source>
        <strain evidence="1 2">ALL</strain>
    </source>
</reference>
<gene>
    <name evidence="1" type="ORF">L596_013507</name>
</gene>
<name>A0A4U5P0D1_STECR</name>
<dbReference type="AlphaFoldDB" id="A0A4U5P0D1"/>
<dbReference type="EMBL" id="AZBU02000003">
    <property type="protein sequence ID" value="TKR89399.1"/>
    <property type="molecule type" value="Genomic_DNA"/>
</dbReference>
<accession>A0A4U5P0D1</accession>
<protein>
    <submittedName>
        <fullName evidence="1">Uncharacterized protein</fullName>
    </submittedName>
</protein>
<organism evidence="1 2">
    <name type="scientific">Steinernema carpocapsae</name>
    <name type="common">Entomopathogenic nematode</name>
    <dbReference type="NCBI Taxonomy" id="34508"/>
    <lineage>
        <taxon>Eukaryota</taxon>
        <taxon>Metazoa</taxon>
        <taxon>Ecdysozoa</taxon>
        <taxon>Nematoda</taxon>
        <taxon>Chromadorea</taxon>
        <taxon>Rhabditida</taxon>
        <taxon>Tylenchina</taxon>
        <taxon>Panagrolaimomorpha</taxon>
        <taxon>Strongyloidoidea</taxon>
        <taxon>Steinernematidae</taxon>
        <taxon>Steinernema</taxon>
    </lineage>
</organism>